<feature type="region of interest" description="Disordered" evidence="5">
    <location>
        <begin position="252"/>
        <end position="276"/>
    </location>
</feature>
<keyword evidence="1" id="KW-0479">Metal-binding</keyword>
<evidence type="ECO:0000256" key="5">
    <source>
        <dbReference type="SAM" id="MobiDB-lite"/>
    </source>
</evidence>
<dbReference type="SMART" id="SM00291">
    <property type="entry name" value="ZnF_ZZ"/>
    <property type="match status" value="1"/>
</dbReference>
<sequence length="276" mass="31409">MSRHSRNHVQIKMASRNYSPFYTSAEMLTKKALQLEINEDSKTHLGFECGGCGLKPIHGVRYVCLNCGLTSLCQKCEAKHHRSHVFLKFRYPFKEALSPEYHQLFIEGASGVIPRKALRESTPFLPTLPATIPLHQNPLSEGMWIMYVYSTSQDYKPKPPLYFKLWRIDEEQPTGTDTNTNTVTVTDQETSVSFKMTCRNTVLEGKMNPKAILLCVADNNVGMGERQGDGYVGYLNLMDEWIVFKLKKKTEQDPDETDSLQPPRPDNDGDTSSDEY</sequence>
<dbReference type="InterPro" id="IPR043145">
    <property type="entry name" value="Znf_ZZ_sf"/>
</dbReference>
<evidence type="ECO:0000256" key="4">
    <source>
        <dbReference type="PROSITE-ProRule" id="PRU00228"/>
    </source>
</evidence>
<evidence type="ECO:0000256" key="3">
    <source>
        <dbReference type="ARBA" id="ARBA00022833"/>
    </source>
</evidence>
<evidence type="ECO:0000256" key="1">
    <source>
        <dbReference type="ARBA" id="ARBA00022723"/>
    </source>
</evidence>
<dbReference type="Gene3D" id="3.30.60.90">
    <property type="match status" value="1"/>
</dbReference>
<reference evidence="7" key="1">
    <citation type="journal article" date="2020" name="J. Eukaryot. Microbiol.">
        <title>De novo Sequencing, Assembly and Annotation of the Transcriptome for the Free-Living Testate Amoeba Arcella intermedia.</title>
        <authorList>
            <person name="Ribeiro G.M."/>
            <person name="Porfirio-Sousa A.L."/>
            <person name="Maurer-Alcala X.X."/>
            <person name="Katz L.A."/>
            <person name="Lahr D.J.G."/>
        </authorList>
    </citation>
    <scope>NUCLEOTIDE SEQUENCE</scope>
</reference>
<dbReference type="InterPro" id="IPR000433">
    <property type="entry name" value="Znf_ZZ"/>
</dbReference>
<evidence type="ECO:0000259" key="6">
    <source>
        <dbReference type="PROSITE" id="PS50135"/>
    </source>
</evidence>
<keyword evidence="3" id="KW-0862">Zinc</keyword>
<dbReference type="EMBL" id="GIBP01005095">
    <property type="protein sequence ID" value="NDV34064.1"/>
    <property type="molecule type" value="Transcribed_RNA"/>
</dbReference>
<dbReference type="Pfam" id="PF00569">
    <property type="entry name" value="ZZ"/>
    <property type="match status" value="1"/>
</dbReference>
<dbReference type="AlphaFoldDB" id="A0A6B2LAQ6"/>
<organism evidence="7">
    <name type="scientific">Arcella intermedia</name>
    <dbReference type="NCBI Taxonomy" id="1963864"/>
    <lineage>
        <taxon>Eukaryota</taxon>
        <taxon>Amoebozoa</taxon>
        <taxon>Tubulinea</taxon>
        <taxon>Elardia</taxon>
        <taxon>Arcellinida</taxon>
        <taxon>Sphaerothecina</taxon>
        <taxon>Arcellidae</taxon>
        <taxon>Arcella</taxon>
    </lineage>
</organism>
<accession>A0A6B2LAQ6</accession>
<proteinExistence type="predicted"/>
<evidence type="ECO:0000256" key="2">
    <source>
        <dbReference type="ARBA" id="ARBA00022771"/>
    </source>
</evidence>
<dbReference type="GO" id="GO:0008270">
    <property type="term" value="F:zinc ion binding"/>
    <property type="evidence" value="ECO:0007669"/>
    <property type="project" value="UniProtKB-KW"/>
</dbReference>
<dbReference type="PROSITE" id="PS50135">
    <property type="entry name" value="ZF_ZZ_2"/>
    <property type="match status" value="1"/>
</dbReference>
<name>A0A6B2LAQ6_9EUKA</name>
<evidence type="ECO:0000313" key="7">
    <source>
        <dbReference type="EMBL" id="NDV34064.1"/>
    </source>
</evidence>
<keyword evidence="2 4" id="KW-0863">Zinc-finger</keyword>
<feature type="domain" description="ZZ-type" evidence="6">
    <location>
        <begin position="44"/>
        <end position="94"/>
    </location>
</feature>
<dbReference type="CDD" id="cd02340">
    <property type="entry name" value="ZZ_NBR1_like"/>
    <property type="match status" value="1"/>
</dbReference>
<protein>
    <recommendedName>
        <fullName evidence="6">ZZ-type domain-containing protein</fullName>
    </recommendedName>
</protein>
<dbReference type="SUPFAM" id="SSF57850">
    <property type="entry name" value="RING/U-box"/>
    <property type="match status" value="1"/>
</dbReference>